<protein>
    <recommendedName>
        <fullName evidence="2">CARDB domain-containing protein</fullName>
    </recommendedName>
</protein>
<dbReference type="Gene3D" id="2.60.40.10">
    <property type="entry name" value="Immunoglobulins"/>
    <property type="match status" value="2"/>
</dbReference>
<feature type="domain" description="CARDB" evidence="2">
    <location>
        <begin position="97"/>
        <end position="169"/>
    </location>
</feature>
<feature type="non-terminal residue" evidence="3">
    <location>
        <position position="1"/>
    </location>
</feature>
<feature type="domain" description="CARDB" evidence="2">
    <location>
        <begin position="2"/>
        <end position="72"/>
    </location>
</feature>
<evidence type="ECO:0000313" key="3">
    <source>
        <dbReference type="EMBL" id="GAH69601.1"/>
    </source>
</evidence>
<accession>X1HHG2</accession>
<reference evidence="3" key="1">
    <citation type="journal article" date="2014" name="Front. Microbiol.">
        <title>High frequency of phylogenetically diverse reductive dehalogenase-homologous genes in deep subseafloor sedimentary metagenomes.</title>
        <authorList>
            <person name="Kawai M."/>
            <person name="Futagami T."/>
            <person name="Toyoda A."/>
            <person name="Takaki Y."/>
            <person name="Nishi S."/>
            <person name="Hori S."/>
            <person name="Arai W."/>
            <person name="Tsubouchi T."/>
            <person name="Morono Y."/>
            <person name="Uchiyama I."/>
            <person name="Ito T."/>
            <person name="Fujiyama A."/>
            <person name="Inagaki F."/>
            <person name="Takami H."/>
        </authorList>
    </citation>
    <scope>NUCLEOTIDE SEQUENCE</scope>
    <source>
        <strain evidence="3">Expedition CK06-06</strain>
    </source>
</reference>
<feature type="transmembrane region" description="Helical" evidence="1">
    <location>
        <begin position="187"/>
        <end position="209"/>
    </location>
</feature>
<dbReference type="AlphaFoldDB" id="X1HHG2"/>
<dbReference type="InterPro" id="IPR011635">
    <property type="entry name" value="CARDB"/>
</dbReference>
<dbReference type="InterPro" id="IPR013783">
    <property type="entry name" value="Ig-like_fold"/>
</dbReference>
<evidence type="ECO:0000256" key="1">
    <source>
        <dbReference type="SAM" id="Phobius"/>
    </source>
</evidence>
<name>X1HHG2_9ZZZZ</name>
<dbReference type="Pfam" id="PF07705">
    <property type="entry name" value="CARDB"/>
    <property type="match status" value="2"/>
</dbReference>
<comment type="caution">
    <text evidence="3">The sequence shown here is derived from an EMBL/GenBank/DDBJ whole genome shotgun (WGS) entry which is preliminary data.</text>
</comment>
<organism evidence="3">
    <name type="scientific">marine sediment metagenome</name>
    <dbReference type="NCBI Taxonomy" id="412755"/>
    <lineage>
        <taxon>unclassified sequences</taxon>
        <taxon>metagenomes</taxon>
        <taxon>ecological metagenomes</taxon>
    </lineage>
</organism>
<sequence>LTVNPTQVEPGEAVTVAVHVANTGGTEGIYTLILKINGVKEADRTVSIAAGGMEIVTFSVTKEDPARYSVTVDGLSGSFTVVAPTIVVEPAVFSVSNLSIQPAEVTTGEEVTIDVALTNTGGTEGSYTLVLKVNGVKEADRTVIIAAGDTLNLIFPVTKEAAGSYTVTVDGLSGSFTVVEPAVVTNWPLLGGTIGGVIVIGLLVFWLIFIRRRRA</sequence>
<gene>
    <name evidence="3" type="ORF">S03H2_43343</name>
</gene>
<proteinExistence type="predicted"/>
<keyword evidence="1" id="KW-0472">Membrane</keyword>
<keyword evidence="1" id="KW-0812">Transmembrane</keyword>
<evidence type="ECO:0000259" key="2">
    <source>
        <dbReference type="Pfam" id="PF07705"/>
    </source>
</evidence>
<keyword evidence="1" id="KW-1133">Transmembrane helix</keyword>
<dbReference type="EMBL" id="BARU01027031">
    <property type="protein sequence ID" value="GAH69601.1"/>
    <property type="molecule type" value="Genomic_DNA"/>
</dbReference>